<keyword evidence="1" id="KW-0880">Kelch repeat</keyword>
<dbReference type="PANTHER" id="PTHR45632">
    <property type="entry name" value="LD33804P"/>
    <property type="match status" value="1"/>
</dbReference>
<evidence type="ECO:0000313" key="5">
    <source>
        <dbReference type="EMBL" id="CAF0825285.1"/>
    </source>
</evidence>
<keyword evidence="6" id="KW-1185">Reference proteome</keyword>
<dbReference type="InterPro" id="IPR011333">
    <property type="entry name" value="SKP1/BTB/POZ_sf"/>
</dbReference>
<dbReference type="PANTHER" id="PTHR45632:SF5">
    <property type="entry name" value="KELCH-LIKE PROTEIN 22"/>
    <property type="match status" value="1"/>
</dbReference>
<accession>A0A813ULZ8</accession>
<feature type="region of interest" description="Disordered" evidence="3">
    <location>
        <begin position="1"/>
        <end position="24"/>
    </location>
</feature>
<evidence type="ECO:0000256" key="1">
    <source>
        <dbReference type="ARBA" id="ARBA00022441"/>
    </source>
</evidence>
<feature type="domain" description="BTB" evidence="4">
    <location>
        <begin position="257"/>
        <end position="324"/>
    </location>
</feature>
<dbReference type="EMBL" id="CAJNOC010000999">
    <property type="protein sequence ID" value="CAF0825285.1"/>
    <property type="molecule type" value="Genomic_DNA"/>
</dbReference>
<gene>
    <name evidence="5" type="ORF">OXX778_LOCUS7683</name>
</gene>
<dbReference type="OrthoDB" id="45365at2759"/>
<dbReference type="InterPro" id="IPR006652">
    <property type="entry name" value="Kelch_1"/>
</dbReference>
<dbReference type="SUPFAM" id="SSF54695">
    <property type="entry name" value="POZ domain"/>
    <property type="match status" value="1"/>
</dbReference>
<protein>
    <recommendedName>
        <fullName evidence="4">BTB domain-containing protein</fullName>
    </recommendedName>
</protein>
<dbReference type="PROSITE" id="PS50097">
    <property type="entry name" value="BTB"/>
    <property type="match status" value="1"/>
</dbReference>
<proteinExistence type="predicted"/>
<dbReference type="Pfam" id="PF01344">
    <property type="entry name" value="Kelch_1"/>
    <property type="match status" value="4"/>
</dbReference>
<dbReference type="InterPro" id="IPR000210">
    <property type="entry name" value="BTB/POZ_dom"/>
</dbReference>
<reference evidence="5" key="1">
    <citation type="submission" date="2021-02" db="EMBL/GenBank/DDBJ databases">
        <authorList>
            <person name="Nowell W R."/>
        </authorList>
    </citation>
    <scope>NUCLEOTIDE SEQUENCE</scope>
    <source>
        <strain evidence="5">Ploen Becks lab</strain>
    </source>
</reference>
<dbReference type="Gene3D" id="3.30.710.10">
    <property type="entry name" value="Potassium Channel Kv1.1, Chain A"/>
    <property type="match status" value="1"/>
</dbReference>
<evidence type="ECO:0000259" key="4">
    <source>
        <dbReference type="PROSITE" id="PS50097"/>
    </source>
</evidence>
<feature type="region of interest" description="Disordered" evidence="3">
    <location>
        <begin position="45"/>
        <end position="64"/>
    </location>
</feature>
<dbReference type="SMART" id="SM00225">
    <property type="entry name" value="BTB"/>
    <property type="match status" value="1"/>
</dbReference>
<dbReference type="FunFam" id="1.25.40.420:FF:000001">
    <property type="entry name" value="Kelch-like family member 12"/>
    <property type="match status" value="1"/>
</dbReference>
<dbReference type="SMART" id="SM00612">
    <property type="entry name" value="Kelch"/>
    <property type="match status" value="4"/>
</dbReference>
<evidence type="ECO:0000256" key="2">
    <source>
        <dbReference type="ARBA" id="ARBA00022737"/>
    </source>
</evidence>
<dbReference type="Gene3D" id="2.120.10.80">
    <property type="entry name" value="Kelch-type beta propeller"/>
    <property type="match status" value="2"/>
</dbReference>
<organism evidence="5 6">
    <name type="scientific">Brachionus calyciflorus</name>
    <dbReference type="NCBI Taxonomy" id="104777"/>
    <lineage>
        <taxon>Eukaryota</taxon>
        <taxon>Metazoa</taxon>
        <taxon>Spiralia</taxon>
        <taxon>Gnathifera</taxon>
        <taxon>Rotifera</taxon>
        <taxon>Eurotatoria</taxon>
        <taxon>Monogononta</taxon>
        <taxon>Pseudotrocha</taxon>
        <taxon>Ploima</taxon>
        <taxon>Brachionidae</taxon>
        <taxon>Brachionus</taxon>
    </lineage>
</organism>
<dbReference type="Pfam" id="PF07707">
    <property type="entry name" value="BACK"/>
    <property type="match status" value="1"/>
</dbReference>
<dbReference type="Pfam" id="PF00651">
    <property type="entry name" value="BTB"/>
    <property type="match status" value="1"/>
</dbReference>
<dbReference type="SUPFAM" id="SSF50965">
    <property type="entry name" value="Galactose oxidase, central domain"/>
    <property type="match status" value="1"/>
</dbReference>
<name>A0A813ULZ8_9BILA</name>
<keyword evidence="2" id="KW-0677">Repeat</keyword>
<dbReference type="InterPro" id="IPR011043">
    <property type="entry name" value="Gal_Oxase/kelch_b-propeller"/>
</dbReference>
<dbReference type="Gene3D" id="1.25.40.420">
    <property type="match status" value="1"/>
</dbReference>
<evidence type="ECO:0000256" key="3">
    <source>
        <dbReference type="SAM" id="MobiDB-lite"/>
    </source>
</evidence>
<dbReference type="InterPro" id="IPR011705">
    <property type="entry name" value="BACK"/>
</dbReference>
<sequence>MKKSDLFNSDSDDEDTSNPHRRNLEISRGLVDRFKRLVSEINETSSSFPGESSIQSVNNPTNENRSTIEQDFACSIQPVQNSNLVNTIDTDNQNVSSNQVTVPLVSFLDNNSTNHLEIQDEDDSIIDNVNSHLSSTNLLRLKRNSSNRTSSESSSDDSSSETDSLSTDVTNEIEISVNNSVPGDENLMYLQYRQNQESQSSLTRKESIQTNDKDCGCFQGETGIGIQSDNKFCYIDSKNPTNVLNGLNELRLNKLLCDIILRVGDEEFYCHKCVLASISSYFNAMFNLELVESKQSKISLNGIEPNTMRLIIDYAYTSNLNINENNVQALLSSANLFDIKPLREACCRFMEWKMDDQNCIGVYCFSDTHCCIELKEIAFKYILRNFTGVVKHEEFLGLTAPKLIDIIKSDNLNVTCEEYVYEACIKWLEHSPTDRISIFHTILEHVRLSLLKSYFLYDKVQNNDLIKQSKECNLLVKEAFDYNFLKDRRSQIQNKRTKSRKYFKHLESLIIICGENDEYVLRTVEAYIPCVERWLALRNFPFSLTKSGVVATEETILYIAGGERSDLRATDSFWQYNSILNEWKELQNMQTQRTELGLAIVDGFVYAIGGKDLYGTVLKSVECYDPSLNIWKFCTEMDTPLVNPAVCSLNGLLYVMTAKFNQYFCPSKNSWTEFPKPQKSRTGARACGTNGKIYLIGGFSDETTNLVECYDPIQNKWEWCASMFEARRHPGVAILSNQIFVCGGETSSGEVSNTIESFDLDTNTWRFVTYMRKERSWLSCASLRLENPVIDQCNANLDSIRKSNSES</sequence>
<feature type="region of interest" description="Disordered" evidence="3">
    <location>
        <begin position="140"/>
        <end position="175"/>
    </location>
</feature>
<comment type="caution">
    <text evidence="5">The sequence shown here is derived from an EMBL/GenBank/DDBJ whole genome shotgun (WGS) entry which is preliminary data.</text>
</comment>
<dbReference type="SMART" id="SM00875">
    <property type="entry name" value="BACK"/>
    <property type="match status" value="1"/>
</dbReference>
<evidence type="ECO:0000313" key="6">
    <source>
        <dbReference type="Proteomes" id="UP000663879"/>
    </source>
</evidence>
<dbReference type="AlphaFoldDB" id="A0A813ULZ8"/>
<dbReference type="InterPro" id="IPR015915">
    <property type="entry name" value="Kelch-typ_b-propeller"/>
</dbReference>
<dbReference type="Proteomes" id="UP000663879">
    <property type="component" value="Unassembled WGS sequence"/>
</dbReference>